<dbReference type="AlphaFoldDB" id="A0A565AXB4"/>
<organism evidence="2 3">
    <name type="scientific">Arabis nemorensis</name>
    <dbReference type="NCBI Taxonomy" id="586526"/>
    <lineage>
        <taxon>Eukaryota</taxon>
        <taxon>Viridiplantae</taxon>
        <taxon>Streptophyta</taxon>
        <taxon>Embryophyta</taxon>
        <taxon>Tracheophyta</taxon>
        <taxon>Spermatophyta</taxon>
        <taxon>Magnoliopsida</taxon>
        <taxon>eudicotyledons</taxon>
        <taxon>Gunneridae</taxon>
        <taxon>Pentapetalae</taxon>
        <taxon>rosids</taxon>
        <taxon>malvids</taxon>
        <taxon>Brassicales</taxon>
        <taxon>Brassicaceae</taxon>
        <taxon>Arabideae</taxon>
        <taxon>Arabis</taxon>
    </lineage>
</organism>
<evidence type="ECO:0000313" key="2">
    <source>
        <dbReference type="EMBL" id="VVA93683.1"/>
    </source>
</evidence>
<feature type="region of interest" description="Disordered" evidence="1">
    <location>
        <begin position="38"/>
        <end position="86"/>
    </location>
</feature>
<comment type="caution">
    <text evidence="2">The sequence shown here is derived from an EMBL/GenBank/DDBJ whole genome shotgun (WGS) entry which is preliminary data.</text>
</comment>
<gene>
    <name evidence="2" type="ORF">ANE_LOCUS4128</name>
</gene>
<proteinExistence type="predicted"/>
<name>A0A565AXB4_9BRAS</name>
<evidence type="ECO:0000256" key="1">
    <source>
        <dbReference type="SAM" id="MobiDB-lite"/>
    </source>
</evidence>
<dbReference type="Proteomes" id="UP000489600">
    <property type="component" value="Unassembled WGS sequence"/>
</dbReference>
<keyword evidence="3" id="KW-1185">Reference proteome</keyword>
<accession>A0A565AXB4</accession>
<evidence type="ECO:0000313" key="3">
    <source>
        <dbReference type="Proteomes" id="UP000489600"/>
    </source>
</evidence>
<protein>
    <submittedName>
        <fullName evidence="2">Uncharacterized protein</fullName>
    </submittedName>
</protein>
<feature type="compositionally biased region" description="Basic and acidic residues" evidence="1">
    <location>
        <begin position="46"/>
        <end position="59"/>
    </location>
</feature>
<sequence length="86" mass="9734">MEAREEDIIPTQASKLETQTIIDFASSLPSVNSQRRFLMDSSASKTHHEGDRDEVHNQEQEPLTQESLRGAKGNKPLVLDQMLRSQ</sequence>
<dbReference type="EMBL" id="CABITT030000002">
    <property type="protein sequence ID" value="VVA93683.1"/>
    <property type="molecule type" value="Genomic_DNA"/>
</dbReference>
<reference evidence="2" key="1">
    <citation type="submission" date="2019-07" db="EMBL/GenBank/DDBJ databases">
        <authorList>
            <person name="Dittberner H."/>
        </authorList>
    </citation>
    <scope>NUCLEOTIDE SEQUENCE [LARGE SCALE GENOMIC DNA]</scope>
</reference>